<dbReference type="CDD" id="cd03424">
    <property type="entry name" value="NUDIX_ADPRase_Nudt5_UGPPase_Nudt14"/>
    <property type="match status" value="1"/>
</dbReference>
<dbReference type="EMBL" id="JWJD01000005">
    <property type="protein sequence ID" value="KIH76161.1"/>
    <property type="molecule type" value="Genomic_DNA"/>
</dbReference>
<dbReference type="GO" id="GO:0005829">
    <property type="term" value="C:cytosol"/>
    <property type="evidence" value="ECO:0007669"/>
    <property type="project" value="TreeGrafter"/>
</dbReference>
<dbReference type="SUPFAM" id="SSF55811">
    <property type="entry name" value="Nudix"/>
    <property type="match status" value="1"/>
</dbReference>
<reference evidence="10 11" key="1">
    <citation type="submission" date="2014-12" db="EMBL/GenBank/DDBJ databases">
        <title>Genomes of Geoalkalibacter ferrihydriticus and Geoalkalibacter subterraneus, two haloalkaliphilic metal-reducing members of the Geobacteraceae.</title>
        <authorList>
            <person name="Badalamenti J.P."/>
            <person name="Torres C.I."/>
            <person name="Krajmalnik-Brown R."/>
            <person name="Bond D.R."/>
        </authorList>
    </citation>
    <scope>NUCLEOTIDE SEQUENCE [LARGE SCALE GENOMIC DNA]</scope>
    <source>
        <strain evidence="10 11">DSM 17813</strain>
    </source>
</reference>
<dbReference type="PANTHER" id="PTHR11839">
    <property type="entry name" value="UDP/ADP-SUGAR PYROPHOSPHATASE"/>
    <property type="match status" value="1"/>
</dbReference>
<evidence type="ECO:0000313" key="11">
    <source>
        <dbReference type="Proteomes" id="UP000035068"/>
    </source>
</evidence>
<proteinExistence type="inferred from homology"/>
<evidence type="ECO:0000256" key="5">
    <source>
        <dbReference type="ARBA" id="ARBA00022801"/>
    </source>
</evidence>
<comment type="caution">
    <text evidence="10">The sequence shown here is derived from an EMBL/GenBank/DDBJ whole genome shotgun (WGS) entry which is preliminary data.</text>
</comment>
<evidence type="ECO:0000256" key="2">
    <source>
        <dbReference type="ARBA" id="ARBA00001946"/>
    </source>
</evidence>
<accession>A0A0C2HGT7</accession>
<dbReference type="Proteomes" id="UP000035068">
    <property type="component" value="Unassembled WGS sequence"/>
</dbReference>
<keyword evidence="11" id="KW-1185">Reference proteome</keyword>
<dbReference type="InterPro" id="IPR000086">
    <property type="entry name" value="NUDIX_hydrolase_dom"/>
</dbReference>
<evidence type="ECO:0000256" key="4">
    <source>
        <dbReference type="ARBA" id="ARBA00016377"/>
    </source>
</evidence>
<comment type="cofactor">
    <cofactor evidence="2">
        <name>Mg(2+)</name>
        <dbReference type="ChEBI" id="CHEBI:18420"/>
    </cofactor>
</comment>
<dbReference type="PRINTS" id="PR00502">
    <property type="entry name" value="NUDIXFAMILY"/>
</dbReference>
<dbReference type="AlphaFoldDB" id="A0A0C2HGT7"/>
<organism evidence="10 11">
    <name type="scientific">Geoalkalibacter ferrihydriticus DSM 17813</name>
    <dbReference type="NCBI Taxonomy" id="1121915"/>
    <lineage>
        <taxon>Bacteria</taxon>
        <taxon>Pseudomonadati</taxon>
        <taxon>Thermodesulfobacteriota</taxon>
        <taxon>Desulfuromonadia</taxon>
        <taxon>Desulfuromonadales</taxon>
        <taxon>Geoalkalibacteraceae</taxon>
        <taxon>Geoalkalibacter</taxon>
    </lineage>
</organism>
<dbReference type="PROSITE" id="PS00893">
    <property type="entry name" value="NUDIX_BOX"/>
    <property type="match status" value="1"/>
</dbReference>
<evidence type="ECO:0000256" key="8">
    <source>
        <dbReference type="RuleBase" id="RU003476"/>
    </source>
</evidence>
<protein>
    <recommendedName>
        <fullName evidence="4">GDP-mannose pyrophosphatase</fullName>
    </recommendedName>
    <alternativeName>
        <fullName evidence="6">GDP-mannose hydrolase</fullName>
    </alternativeName>
    <alternativeName>
        <fullName evidence="7">GDPMK</fullName>
    </alternativeName>
</protein>
<dbReference type="InterPro" id="IPR020084">
    <property type="entry name" value="NUDIX_hydrolase_CS"/>
</dbReference>
<dbReference type="GO" id="GO:0016462">
    <property type="term" value="F:pyrophosphatase activity"/>
    <property type="evidence" value="ECO:0007669"/>
    <property type="project" value="UniProtKB-ARBA"/>
</dbReference>
<evidence type="ECO:0000259" key="9">
    <source>
        <dbReference type="PROSITE" id="PS51462"/>
    </source>
</evidence>
<gene>
    <name evidence="10" type="ORF">GFER_13180</name>
</gene>
<dbReference type="RefSeq" id="WP_040100119.1">
    <property type="nucleotide sequence ID" value="NZ_JWJD01000005.1"/>
</dbReference>
<evidence type="ECO:0000256" key="3">
    <source>
        <dbReference type="ARBA" id="ARBA00007275"/>
    </source>
</evidence>
<dbReference type="GO" id="GO:0019693">
    <property type="term" value="P:ribose phosphate metabolic process"/>
    <property type="evidence" value="ECO:0007669"/>
    <property type="project" value="TreeGrafter"/>
</dbReference>
<dbReference type="PANTHER" id="PTHR11839:SF18">
    <property type="entry name" value="NUDIX HYDROLASE DOMAIN-CONTAINING PROTEIN"/>
    <property type="match status" value="1"/>
</dbReference>
<dbReference type="PROSITE" id="PS51462">
    <property type="entry name" value="NUDIX"/>
    <property type="match status" value="1"/>
</dbReference>
<dbReference type="Pfam" id="PF00293">
    <property type="entry name" value="NUDIX"/>
    <property type="match status" value="1"/>
</dbReference>
<sequence>MPRMVEKIFEGRILSLNREEHELPDGRRAVFEMVRHPGGATILPVLGDGRVLLIRQFRPAAGGMVWEIPAGRLEPGESPRECVAREIQEEIGYRADKIEPLGEMLTAVGFCDEVVYLFLGSNLEPVERALEPDEYIEVVPTEFNEALAMVARGDIPDGKTQLALLLAARRGGE</sequence>
<comment type="catalytic activity">
    <reaction evidence="1">
        <text>GDP-alpha-D-mannose + H2O = alpha-D-mannose 1-phosphate + GMP + 2 H(+)</text>
        <dbReference type="Rhea" id="RHEA:27978"/>
        <dbReference type="ChEBI" id="CHEBI:15377"/>
        <dbReference type="ChEBI" id="CHEBI:15378"/>
        <dbReference type="ChEBI" id="CHEBI:57527"/>
        <dbReference type="ChEBI" id="CHEBI:58115"/>
        <dbReference type="ChEBI" id="CHEBI:58409"/>
    </reaction>
</comment>
<evidence type="ECO:0000256" key="6">
    <source>
        <dbReference type="ARBA" id="ARBA00032162"/>
    </source>
</evidence>
<dbReference type="Gene3D" id="3.90.79.10">
    <property type="entry name" value="Nucleoside Triphosphate Pyrophosphohydrolase"/>
    <property type="match status" value="1"/>
</dbReference>
<dbReference type="GO" id="GO:0006753">
    <property type="term" value="P:nucleoside phosphate metabolic process"/>
    <property type="evidence" value="ECO:0007669"/>
    <property type="project" value="TreeGrafter"/>
</dbReference>
<evidence type="ECO:0000256" key="1">
    <source>
        <dbReference type="ARBA" id="ARBA00000847"/>
    </source>
</evidence>
<evidence type="ECO:0000256" key="7">
    <source>
        <dbReference type="ARBA" id="ARBA00032272"/>
    </source>
</evidence>
<evidence type="ECO:0000313" key="10">
    <source>
        <dbReference type="EMBL" id="KIH76161.1"/>
    </source>
</evidence>
<feature type="domain" description="Nudix hydrolase" evidence="9">
    <location>
        <begin position="25"/>
        <end position="163"/>
    </location>
</feature>
<keyword evidence="5 8" id="KW-0378">Hydrolase</keyword>
<dbReference type="InterPro" id="IPR020476">
    <property type="entry name" value="Nudix_hydrolase"/>
</dbReference>
<name>A0A0C2HGT7_9BACT</name>
<dbReference type="InterPro" id="IPR015797">
    <property type="entry name" value="NUDIX_hydrolase-like_dom_sf"/>
</dbReference>
<comment type="similarity">
    <text evidence="3">Belongs to the Nudix hydrolase family. NudK subfamily.</text>
</comment>